<organism evidence="3 4">
    <name type="scientific">Anaeromassilibacillus senegalensis</name>
    <dbReference type="NCBI Taxonomy" id="1673717"/>
    <lineage>
        <taxon>Bacteria</taxon>
        <taxon>Bacillati</taxon>
        <taxon>Bacillota</taxon>
        <taxon>Clostridia</taxon>
        <taxon>Eubacteriales</taxon>
        <taxon>Acutalibacteraceae</taxon>
        <taxon>Anaeromassilibacillus</taxon>
    </lineage>
</organism>
<feature type="signal peptide" evidence="2">
    <location>
        <begin position="1"/>
        <end position="23"/>
    </location>
</feature>
<gene>
    <name evidence="3" type="ORF">JQM67_06925</name>
</gene>
<feature type="compositionally biased region" description="Acidic residues" evidence="1">
    <location>
        <begin position="361"/>
        <end position="379"/>
    </location>
</feature>
<evidence type="ECO:0000313" key="4">
    <source>
        <dbReference type="Proteomes" id="UP001299220"/>
    </source>
</evidence>
<dbReference type="PROSITE" id="PS51257">
    <property type="entry name" value="PROKAR_LIPOPROTEIN"/>
    <property type="match status" value="1"/>
</dbReference>
<keyword evidence="4" id="KW-1185">Reference proteome</keyword>
<accession>A0ABS9CMH9</accession>
<evidence type="ECO:0000256" key="2">
    <source>
        <dbReference type="SAM" id="SignalP"/>
    </source>
</evidence>
<proteinExistence type="predicted"/>
<dbReference type="EMBL" id="JAFBIT010000002">
    <property type="protein sequence ID" value="MCF2652329.1"/>
    <property type="molecule type" value="Genomic_DNA"/>
</dbReference>
<reference evidence="3 4" key="1">
    <citation type="submission" date="2020-12" db="EMBL/GenBank/DDBJ databases">
        <title>Whole genome sequences of gut porcine anaerobes.</title>
        <authorList>
            <person name="Kubasova T."/>
            <person name="Jahodarova E."/>
            <person name="Rychlik I."/>
        </authorList>
    </citation>
    <scope>NUCLEOTIDE SEQUENCE [LARGE SCALE GENOMIC DNA]</scope>
    <source>
        <strain evidence="3 4">An867</strain>
    </source>
</reference>
<feature type="region of interest" description="Disordered" evidence="1">
    <location>
        <begin position="329"/>
        <end position="379"/>
    </location>
</feature>
<evidence type="ECO:0008006" key="5">
    <source>
        <dbReference type="Google" id="ProtNLM"/>
    </source>
</evidence>
<feature type="chain" id="PRO_5046701802" description="Peptidyl-prolyl cis-trans isomerase" evidence="2">
    <location>
        <begin position="24"/>
        <end position="379"/>
    </location>
</feature>
<evidence type="ECO:0000256" key="1">
    <source>
        <dbReference type="SAM" id="MobiDB-lite"/>
    </source>
</evidence>
<name>A0ABS9CMH9_9FIRM</name>
<protein>
    <recommendedName>
        <fullName evidence="5">Peptidyl-prolyl cis-trans isomerase</fullName>
    </recommendedName>
</protein>
<dbReference type="RefSeq" id="WP_235323387.1">
    <property type="nucleotide sequence ID" value="NZ_JAFBIT010000002.1"/>
</dbReference>
<evidence type="ECO:0000313" key="3">
    <source>
        <dbReference type="EMBL" id="MCF2652329.1"/>
    </source>
</evidence>
<keyword evidence="2" id="KW-0732">Signal</keyword>
<comment type="caution">
    <text evidence="3">The sequence shown here is derived from an EMBL/GenBank/DDBJ whole genome shotgun (WGS) entry which is preliminary data.</text>
</comment>
<sequence length="379" mass="42577">MMKRFAKGAVALLLAIALCFSLAGCYDENLTWAAKKGDTELPVGAYIYYLSVAYNEAAAQIGTDAEVLKGEVEGQPADEWIRERAKAYVTQYFWMNDEMARLGLEMTDADYAQALQNTTSYWTYFGSVFEDYGVAQSSFDIAYSQYNVMYLKVFEALYSEGGERAVPETDIRDYLEQNYYSYEYFTAPLTTKAEDESTVEMTDEEKAALKEKLESAKKDILSGKTTVSDAANDYALEIETDSTYQVGINDREGMESSYMPTDFIDTLEAMKEEDVEVFEASDYMVLLRRLPIKDSEDEILTSHDSRLNLLVEMKNDEFQTSVREAAQGAEGVELNQKAVNRYKPSMFTDTTKNGTSSVPEESSESSAEESEDSSESSAE</sequence>
<dbReference type="Proteomes" id="UP001299220">
    <property type="component" value="Unassembled WGS sequence"/>
</dbReference>